<comment type="caution">
    <text evidence="2">The sequence shown here is derived from an EMBL/GenBank/DDBJ whole genome shotgun (WGS) entry which is preliminary data.</text>
</comment>
<evidence type="ECO:0000313" key="3">
    <source>
        <dbReference type="Proteomes" id="UP000027178"/>
    </source>
</evidence>
<feature type="region of interest" description="Disordered" evidence="1">
    <location>
        <begin position="73"/>
        <end position="107"/>
    </location>
</feature>
<name>A0A066YPB9_9ACTN</name>
<evidence type="ECO:0000256" key="1">
    <source>
        <dbReference type="SAM" id="MobiDB-lite"/>
    </source>
</evidence>
<organism evidence="2 3">
    <name type="scientific">Kitasatospora cheerisanensis KCTC 2395</name>
    <dbReference type="NCBI Taxonomy" id="1348663"/>
    <lineage>
        <taxon>Bacteria</taxon>
        <taxon>Bacillati</taxon>
        <taxon>Actinomycetota</taxon>
        <taxon>Actinomycetes</taxon>
        <taxon>Kitasatosporales</taxon>
        <taxon>Streptomycetaceae</taxon>
        <taxon>Kitasatospora</taxon>
    </lineage>
</organism>
<accession>A0A066YPB9</accession>
<keyword evidence="3" id="KW-1185">Reference proteome</keyword>
<protein>
    <submittedName>
        <fullName evidence="2">Uncharacterized protein</fullName>
    </submittedName>
</protein>
<dbReference type="EMBL" id="JNBY01000095">
    <property type="protein sequence ID" value="KDN83398.1"/>
    <property type="molecule type" value="Genomic_DNA"/>
</dbReference>
<feature type="region of interest" description="Disordered" evidence="1">
    <location>
        <begin position="1"/>
        <end position="31"/>
    </location>
</feature>
<proteinExistence type="predicted"/>
<reference evidence="2 3" key="1">
    <citation type="submission" date="2014-05" db="EMBL/GenBank/DDBJ databases">
        <title>Draft Genome Sequence of Kitasatospora cheerisanensis KCTC 2395.</title>
        <authorList>
            <person name="Nam D.H."/>
        </authorList>
    </citation>
    <scope>NUCLEOTIDE SEQUENCE [LARGE SCALE GENOMIC DNA]</scope>
    <source>
        <strain evidence="2 3">KCTC 2395</strain>
    </source>
</reference>
<dbReference type="Proteomes" id="UP000027178">
    <property type="component" value="Unassembled WGS sequence"/>
</dbReference>
<gene>
    <name evidence="2" type="ORF">KCH_48800</name>
</gene>
<evidence type="ECO:0000313" key="2">
    <source>
        <dbReference type="EMBL" id="KDN83398.1"/>
    </source>
</evidence>
<dbReference type="HOGENOM" id="CLU_2206515_0_0_11"/>
<dbReference type="AlphaFoldDB" id="A0A066YPB9"/>
<dbReference type="PATRIC" id="fig|1348663.4.peg.4716"/>
<sequence length="107" mass="11729">MSRHSPPAVGPGWYPQGSRRIGRPVNGRAASPSWSIVASPATLVHLLRPFWRSGAEARRDCFSALSISRHWAPQTPATHRTGVDQLSAHARAKARRAFPSGPSLQEW</sequence>